<dbReference type="OrthoDB" id="3354387at2759"/>
<feature type="binding site" evidence="3">
    <location>
        <position position="71"/>
    </location>
    <ligand>
        <name>dimethylallyl diphosphate</name>
        <dbReference type="ChEBI" id="CHEBI:57623"/>
    </ligand>
</feature>
<evidence type="ECO:0000313" key="5">
    <source>
        <dbReference type="Proteomes" id="UP000250266"/>
    </source>
</evidence>
<feature type="binding site" evidence="3">
    <location>
        <position position="225"/>
    </location>
    <ligand>
        <name>dimethylallyl diphosphate</name>
        <dbReference type="ChEBI" id="CHEBI:57623"/>
    </ligand>
</feature>
<dbReference type="InterPro" id="IPR033964">
    <property type="entry name" value="ABBA"/>
</dbReference>
<dbReference type="AlphaFoldDB" id="A0A8E2ELF2"/>
<comment type="similarity">
    <text evidence="1">Belongs to the tryptophan dimethylallyltransferase family.</text>
</comment>
<proteinExistence type="inferred from homology"/>
<name>A0A8E2ELF2_9PEZI</name>
<dbReference type="EMBL" id="KV744809">
    <property type="protein sequence ID" value="OCK86109.1"/>
    <property type="molecule type" value="Genomic_DNA"/>
</dbReference>
<gene>
    <name evidence="4" type="ORF">K432DRAFT_341951</name>
</gene>
<feature type="binding site" evidence="3">
    <location>
        <position position="155"/>
    </location>
    <ligand>
        <name>dimethylallyl diphosphate</name>
        <dbReference type="ChEBI" id="CHEBI:57623"/>
    </ligand>
</feature>
<dbReference type="Pfam" id="PF11991">
    <property type="entry name" value="Trp_DMAT"/>
    <property type="match status" value="1"/>
</dbReference>
<reference evidence="4 5" key="1">
    <citation type="journal article" date="2016" name="Nat. Commun.">
        <title>Ectomycorrhizal ecology is imprinted in the genome of the dominant symbiotic fungus Cenococcum geophilum.</title>
        <authorList>
            <consortium name="DOE Joint Genome Institute"/>
            <person name="Peter M."/>
            <person name="Kohler A."/>
            <person name="Ohm R.A."/>
            <person name="Kuo A."/>
            <person name="Krutzmann J."/>
            <person name="Morin E."/>
            <person name="Arend M."/>
            <person name="Barry K.W."/>
            <person name="Binder M."/>
            <person name="Choi C."/>
            <person name="Clum A."/>
            <person name="Copeland A."/>
            <person name="Grisel N."/>
            <person name="Haridas S."/>
            <person name="Kipfer T."/>
            <person name="LaButti K."/>
            <person name="Lindquist E."/>
            <person name="Lipzen A."/>
            <person name="Maire R."/>
            <person name="Meier B."/>
            <person name="Mihaltcheva S."/>
            <person name="Molinier V."/>
            <person name="Murat C."/>
            <person name="Poggeler S."/>
            <person name="Quandt C.A."/>
            <person name="Sperisen C."/>
            <person name="Tritt A."/>
            <person name="Tisserant E."/>
            <person name="Crous P.W."/>
            <person name="Henrissat B."/>
            <person name="Nehls U."/>
            <person name="Egli S."/>
            <person name="Spatafora J.W."/>
            <person name="Grigoriev I.V."/>
            <person name="Martin F.M."/>
        </authorList>
    </citation>
    <scope>NUCLEOTIDE SEQUENCE [LARGE SCALE GENOMIC DNA]</scope>
    <source>
        <strain evidence="4 5">CBS 459.81</strain>
    </source>
</reference>
<dbReference type="InterPro" id="IPR017795">
    <property type="entry name" value="ABBA_NscD-like"/>
</dbReference>
<dbReference type="NCBIfam" id="TIGR03429">
    <property type="entry name" value="arom_pren_DMATS"/>
    <property type="match status" value="1"/>
</dbReference>
<sequence>MLWDMLEMGGYTSQSQELHAQFFARNVSKSLGPHPAASQKPDSWKSFMTDDHTPIELSWNWSASRKIPTVRYSVDPIGISAGSALDPFNTQASIELLQKTLPSAPGMDLGWYEYFTKVLTISGKGLSKKELAASSIPRSQQFLAFELLDDTVMTKVYFLPQWKALRTGRSTLSVVENSIRGLGASDPCLPAAFEVIAKYIRSFSPEERPEVEIVAIDCIDPSKSRIKIYLRSRRTSFDSVIDMMTLGGNLPPMSEKGQASLEDLWCSVLSLDDSSKDLPEQSHRTAGILYYLELKAGSPLPKAKVYIPAKHYGKNDQAVARGLDKFLGKRGQHMADGSTYLDGISRICKHRSLENGLGFHTYVSCAVSGDDLNVTSYYNPEIYHASRLFSN</sequence>
<evidence type="ECO:0000256" key="2">
    <source>
        <dbReference type="ARBA" id="ARBA00022679"/>
    </source>
</evidence>
<keyword evidence="5" id="KW-1185">Reference proteome</keyword>
<dbReference type="GO" id="GO:0009820">
    <property type="term" value="P:alkaloid metabolic process"/>
    <property type="evidence" value="ECO:0007669"/>
    <property type="project" value="InterPro"/>
</dbReference>
<dbReference type="CDD" id="cd13929">
    <property type="entry name" value="PT-DMATS_CymD"/>
    <property type="match status" value="1"/>
</dbReference>
<dbReference type="PANTHER" id="PTHR40627:SF4">
    <property type="entry name" value="PRENYLTRANSFERASE ASQH1-RELATED"/>
    <property type="match status" value="1"/>
</dbReference>
<evidence type="ECO:0000256" key="3">
    <source>
        <dbReference type="PIRSR" id="PIRSR000509-1"/>
    </source>
</evidence>
<dbReference type="PANTHER" id="PTHR40627">
    <property type="entry name" value="INDOLE PRENYLTRANSFERASE TDIB-RELATED"/>
    <property type="match status" value="1"/>
</dbReference>
<evidence type="ECO:0000256" key="1">
    <source>
        <dbReference type="ARBA" id="ARBA00010209"/>
    </source>
</evidence>
<evidence type="ECO:0000313" key="4">
    <source>
        <dbReference type="EMBL" id="OCK86109.1"/>
    </source>
</evidence>
<accession>A0A8E2ELF2</accession>
<feature type="binding site" evidence="3">
    <location>
        <position position="56"/>
    </location>
    <ligand>
        <name>L-tryptophan</name>
        <dbReference type="ChEBI" id="CHEBI:57912"/>
    </ligand>
</feature>
<organism evidence="4 5">
    <name type="scientific">Lepidopterella palustris CBS 459.81</name>
    <dbReference type="NCBI Taxonomy" id="1314670"/>
    <lineage>
        <taxon>Eukaryota</taxon>
        <taxon>Fungi</taxon>
        <taxon>Dikarya</taxon>
        <taxon>Ascomycota</taxon>
        <taxon>Pezizomycotina</taxon>
        <taxon>Dothideomycetes</taxon>
        <taxon>Pleosporomycetidae</taxon>
        <taxon>Mytilinidiales</taxon>
        <taxon>Argynnaceae</taxon>
        <taxon>Lepidopterella</taxon>
    </lineage>
</organism>
<dbReference type="SFLD" id="SFLDG01162">
    <property type="entry name" value="I"/>
    <property type="match status" value="1"/>
</dbReference>
<feature type="binding site" evidence="3">
    <location>
        <position position="229"/>
    </location>
    <ligand>
        <name>dimethylallyl diphosphate</name>
        <dbReference type="ChEBI" id="CHEBI:57623"/>
    </ligand>
</feature>
<protein>
    <submittedName>
        <fullName evidence="4">Aromatic prenyltransferase</fullName>
    </submittedName>
</protein>
<keyword evidence="2 4" id="KW-0808">Transferase</keyword>
<dbReference type="PIRSF" id="PIRSF000509">
    <property type="entry name" value="Trp_DMAT"/>
    <property type="match status" value="1"/>
</dbReference>
<feature type="binding site" evidence="3">
    <location>
        <position position="306"/>
    </location>
    <ligand>
        <name>dimethylallyl diphosphate</name>
        <dbReference type="ChEBI" id="CHEBI:57623"/>
    </ligand>
</feature>
<dbReference type="GO" id="GO:0016765">
    <property type="term" value="F:transferase activity, transferring alkyl or aryl (other than methyl) groups"/>
    <property type="evidence" value="ECO:0007669"/>
    <property type="project" value="InterPro"/>
</dbReference>
<dbReference type="Proteomes" id="UP000250266">
    <property type="component" value="Unassembled WGS sequence"/>
</dbReference>
<feature type="binding site" evidence="3">
    <location>
        <position position="157"/>
    </location>
    <ligand>
        <name>dimethylallyl diphosphate</name>
        <dbReference type="ChEBI" id="CHEBI:57623"/>
    </ligand>
</feature>
<feature type="binding site" evidence="3">
    <location>
        <position position="227"/>
    </location>
    <ligand>
        <name>dimethylallyl diphosphate</name>
        <dbReference type="ChEBI" id="CHEBI:57623"/>
    </ligand>
</feature>
<dbReference type="InterPro" id="IPR012148">
    <property type="entry name" value="ABBA_DMATS-like"/>
</dbReference>
<dbReference type="SFLD" id="SFLDS00036">
    <property type="entry name" value="Aromatic_Prenyltransferase"/>
    <property type="match status" value="1"/>
</dbReference>